<dbReference type="Gramene" id="Kaladp0045s0063.1.v1.1">
    <property type="protein sequence ID" value="Kaladp0045s0063.1.v1.1.CDS.1"/>
    <property type="gene ID" value="Kaladp0045s0063.v1.1"/>
</dbReference>
<organism evidence="2 3">
    <name type="scientific">Kalanchoe fedtschenkoi</name>
    <name type="common">Lavender scallops</name>
    <name type="synonym">South American air plant</name>
    <dbReference type="NCBI Taxonomy" id="63787"/>
    <lineage>
        <taxon>Eukaryota</taxon>
        <taxon>Viridiplantae</taxon>
        <taxon>Streptophyta</taxon>
        <taxon>Embryophyta</taxon>
        <taxon>Tracheophyta</taxon>
        <taxon>Spermatophyta</taxon>
        <taxon>Magnoliopsida</taxon>
        <taxon>eudicotyledons</taxon>
        <taxon>Gunneridae</taxon>
        <taxon>Pentapetalae</taxon>
        <taxon>Saxifragales</taxon>
        <taxon>Crassulaceae</taxon>
        <taxon>Kalanchoe</taxon>
    </lineage>
</organism>
<evidence type="ECO:0000256" key="1">
    <source>
        <dbReference type="SAM" id="MobiDB-lite"/>
    </source>
</evidence>
<proteinExistence type="predicted"/>
<evidence type="ECO:0000313" key="3">
    <source>
        <dbReference type="Proteomes" id="UP000594263"/>
    </source>
</evidence>
<evidence type="ECO:0000313" key="2">
    <source>
        <dbReference type="EnsemblPlants" id="Kaladp0045s0063.1.v1.1.CDS.1"/>
    </source>
</evidence>
<feature type="compositionally biased region" description="Basic and acidic residues" evidence="1">
    <location>
        <begin position="15"/>
        <end position="28"/>
    </location>
</feature>
<feature type="region of interest" description="Disordered" evidence="1">
    <location>
        <begin position="1"/>
        <end position="30"/>
    </location>
</feature>
<accession>A0A7N0TSQ6</accession>
<name>A0A7N0TSQ6_KALFE</name>
<protein>
    <submittedName>
        <fullName evidence="2">Uncharacterized protein</fullName>
    </submittedName>
</protein>
<dbReference type="Proteomes" id="UP000594263">
    <property type="component" value="Unplaced"/>
</dbReference>
<dbReference type="AlphaFoldDB" id="A0A7N0TSQ6"/>
<dbReference type="EnsemblPlants" id="Kaladp0045s0063.1.v1.1">
    <property type="protein sequence ID" value="Kaladp0045s0063.1.v1.1.CDS.1"/>
    <property type="gene ID" value="Kaladp0045s0063.v1.1"/>
</dbReference>
<sequence>MGICTSKPQGANRFATEEERGAAEDVKRSSIGPNAAAEVEAVKKSPFFPFYSPSPTHY</sequence>
<reference evidence="2" key="1">
    <citation type="submission" date="2021-01" db="UniProtKB">
        <authorList>
            <consortium name="EnsemblPlants"/>
        </authorList>
    </citation>
    <scope>IDENTIFICATION</scope>
</reference>
<keyword evidence="3" id="KW-1185">Reference proteome</keyword>